<dbReference type="PANTHER" id="PTHR46797">
    <property type="entry name" value="HTH-TYPE TRANSCRIPTIONAL REGULATOR"/>
    <property type="match status" value="1"/>
</dbReference>
<dbReference type="InterPro" id="IPR019734">
    <property type="entry name" value="TPR_rpt"/>
</dbReference>
<dbReference type="InterPro" id="IPR011990">
    <property type="entry name" value="TPR-like_helical_dom_sf"/>
</dbReference>
<proteinExistence type="predicted"/>
<sequence>MELGHLIHYFRRKSDLTLEQLADQICSITYLSQIENGKRMPREDVLAKLCTRLGLEIHRIFQADSLLLRKELFSFYSFTQQRNELEADRMYHQLKTEFSEAELSYHMEIYFELFSLYYFFFKREIELYQRQLHELDPMKTLMNEEQRYYFELIKGTAALSFFQAEEAIHAFHAALSFEGPKKQGDLRYKLAIAYSRHNKLIHSNSYAEQAVILFQDQLEYRRIMDCYMILGINYNLLGEYELSKDYFQKMMDRPFEDIDISFKGMLYHNFGYLLYNQQHYDQALLYLQKAIDILSDSASTQLGSLFLMSKSHMAMNNSESARISIKKGKELAEKNENKEYLLKFEYLSCQLREADHHEIEVLLKDHILPYFSKYGDKDDLHFYIKKLADLYYEEHKYKSASDYYKQIIS</sequence>
<evidence type="ECO:0000313" key="5">
    <source>
        <dbReference type="Proteomes" id="UP000831787"/>
    </source>
</evidence>
<protein>
    <submittedName>
        <fullName evidence="4">Helix-turn-helix domain-containing protein</fullName>
    </submittedName>
</protein>
<gene>
    <name evidence="4" type="ORF">MUN89_03770</name>
</gene>
<dbReference type="InterPro" id="IPR050807">
    <property type="entry name" value="TransReg_Diox_bact_type"/>
</dbReference>
<dbReference type="Gene3D" id="1.10.260.40">
    <property type="entry name" value="lambda repressor-like DNA-binding domains"/>
    <property type="match status" value="1"/>
</dbReference>
<dbReference type="EMBL" id="CP095073">
    <property type="protein sequence ID" value="UOQ45082.1"/>
    <property type="molecule type" value="Genomic_DNA"/>
</dbReference>
<evidence type="ECO:0000256" key="2">
    <source>
        <dbReference type="PROSITE-ProRule" id="PRU00339"/>
    </source>
</evidence>
<organism evidence="4 5">
    <name type="scientific">Halobacillus salinarum</name>
    <dbReference type="NCBI Taxonomy" id="2932257"/>
    <lineage>
        <taxon>Bacteria</taxon>
        <taxon>Bacillati</taxon>
        <taxon>Bacillota</taxon>
        <taxon>Bacilli</taxon>
        <taxon>Bacillales</taxon>
        <taxon>Bacillaceae</taxon>
        <taxon>Halobacillus</taxon>
    </lineage>
</organism>
<dbReference type="SUPFAM" id="SSF47413">
    <property type="entry name" value="lambda repressor-like DNA-binding domains"/>
    <property type="match status" value="1"/>
</dbReference>
<dbReference type="InterPro" id="IPR010982">
    <property type="entry name" value="Lambda_DNA-bd_dom_sf"/>
</dbReference>
<keyword evidence="2" id="KW-0802">TPR repeat</keyword>
<evidence type="ECO:0000313" key="4">
    <source>
        <dbReference type="EMBL" id="UOQ45082.1"/>
    </source>
</evidence>
<reference evidence="4 5" key="1">
    <citation type="submission" date="2022-04" db="EMBL/GenBank/DDBJ databases">
        <title>Halobacillus sp. isolated from saltern.</title>
        <authorList>
            <person name="Won M."/>
            <person name="Lee C.-M."/>
            <person name="Woen H.-Y."/>
            <person name="Kwon S.-W."/>
        </authorList>
    </citation>
    <scope>NUCLEOTIDE SEQUENCE [LARGE SCALE GENOMIC DNA]</scope>
    <source>
        <strain evidence="4 5">SSBR10-3</strain>
    </source>
</reference>
<dbReference type="SMART" id="SM00530">
    <property type="entry name" value="HTH_XRE"/>
    <property type="match status" value="1"/>
</dbReference>
<dbReference type="PROSITE" id="PS50943">
    <property type="entry name" value="HTH_CROC1"/>
    <property type="match status" value="1"/>
</dbReference>
<dbReference type="PANTHER" id="PTHR46797:SF1">
    <property type="entry name" value="METHYLPHOSPHONATE SYNTHASE"/>
    <property type="match status" value="1"/>
</dbReference>
<dbReference type="Pfam" id="PF01381">
    <property type="entry name" value="HTH_3"/>
    <property type="match status" value="1"/>
</dbReference>
<keyword evidence="1" id="KW-0238">DNA-binding</keyword>
<dbReference type="Proteomes" id="UP000831787">
    <property type="component" value="Chromosome"/>
</dbReference>
<evidence type="ECO:0000256" key="1">
    <source>
        <dbReference type="ARBA" id="ARBA00023125"/>
    </source>
</evidence>
<evidence type="ECO:0000259" key="3">
    <source>
        <dbReference type="PROSITE" id="PS50943"/>
    </source>
</evidence>
<feature type="domain" description="HTH cro/C1-type" evidence="3">
    <location>
        <begin position="7"/>
        <end position="60"/>
    </location>
</feature>
<feature type="repeat" description="TPR" evidence="2">
    <location>
        <begin position="264"/>
        <end position="297"/>
    </location>
</feature>
<dbReference type="SUPFAM" id="SSF48452">
    <property type="entry name" value="TPR-like"/>
    <property type="match status" value="1"/>
</dbReference>
<name>A0ABY4EKT3_9BACI</name>
<dbReference type="InterPro" id="IPR001387">
    <property type="entry name" value="Cro/C1-type_HTH"/>
</dbReference>
<dbReference type="RefSeq" id="WP_244711531.1">
    <property type="nucleotide sequence ID" value="NZ_CP095073.1"/>
</dbReference>
<keyword evidence="5" id="KW-1185">Reference proteome</keyword>
<dbReference type="Gene3D" id="1.25.40.10">
    <property type="entry name" value="Tetratricopeptide repeat domain"/>
    <property type="match status" value="1"/>
</dbReference>
<accession>A0ABY4EKT3</accession>
<dbReference type="CDD" id="cd00093">
    <property type="entry name" value="HTH_XRE"/>
    <property type="match status" value="1"/>
</dbReference>
<dbReference type="PROSITE" id="PS50005">
    <property type="entry name" value="TPR"/>
    <property type="match status" value="1"/>
</dbReference>